<dbReference type="Proteomes" id="UP001164733">
    <property type="component" value="Chromosome"/>
</dbReference>
<dbReference type="PROSITE" id="PS50164">
    <property type="entry name" value="GIY_YIG"/>
    <property type="match status" value="1"/>
</dbReference>
<evidence type="ECO:0000313" key="3">
    <source>
        <dbReference type="Proteomes" id="UP001164733"/>
    </source>
</evidence>
<organism evidence="2 3">
    <name type="scientific">Clostridium estertheticum</name>
    <dbReference type="NCBI Taxonomy" id="238834"/>
    <lineage>
        <taxon>Bacteria</taxon>
        <taxon>Bacillati</taxon>
        <taxon>Bacillota</taxon>
        <taxon>Clostridia</taxon>
        <taxon>Eubacteriales</taxon>
        <taxon>Clostridiaceae</taxon>
        <taxon>Clostridium</taxon>
    </lineage>
</organism>
<dbReference type="InterPro" id="IPR000305">
    <property type="entry name" value="GIY-YIG_endonuc"/>
</dbReference>
<sequence length="321" mass="38245">MNNPHKRFKIEEFKDKIGLTVDLGIKKGDSGVYIIYSPSTDWCYVGEAGNLKTRFGQHITRLRAGNHTNHKLQEIYNEFSEEDLVYIPVYKCPSFMRKDIEYAYTNNFGLKSLNRGNASVKLDWRSVDSERILMDKIPDKYRNIIKMHEKWKYKDCYITHLEYLSIMIKNGIEIKEKGFKWIDEVENFNNIKIIEGYSREYNDFEQMSLDYIEISILNDILGREKNEDVFWRGELNNRNDYDSDDLIYNIYKKMRKDGIFRNDIILASTSFISYDMQKYDCQLAVAEIYESSLKIKNAFDLLYAYIIHIFIKEIIKENNKH</sequence>
<evidence type="ECO:0000259" key="1">
    <source>
        <dbReference type="PROSITE" id="PS50164"/>
    </source>
</evidence>
<gene>
    <name evidence="2" type="ORF">LL038_03345</name>
</gene>
<dbReference type="EMBL" id="CP086239">
    <property type="protein sequence ID" value="WAG61301.1"/>
    <property type="molecule type" value="Genomic_DNA"/>
</dbReference>
<dbReference type="Pfam" id="PF01541">
    <property type="entry name" value="GIY-YIG"/>
    <property type="match status" value="1"/>
</dbReference>
<proteinExistence type="predicted"/>
<accession>A0AA47EJZ4</accession>
<protein>
    <submittedName>
        <fullName evidence="2">GIY-YIG nuclease family protein</fullName>
    </submittedName>
</protein>
<dbReference type="AlphaFoldDB" id="A0AA47EJZ4"/>
<feature type="domain" description="GIY-YIG" evidence="1">
    <location>
        <begin position="28"/>
        <end position="118"/>
    </location>
</feature>
<evidence type="ECO:0000313" key="2">
    <source>
        <dbReference type="EMBL" id="WAG61301.1"/>
    </source>
</evidence>
<name>A0AA47EJZ4_9CLOT</name>
<reference evidence="2" key="1">
    <citation type="submission" date="2021-11" db="EMBL/GenBank/DDBJ databases">
        <title>Clostridia strains as spoilage organisms.</title>
        <authorList>
            <person name="Wambui J."/>
            <person name="Stevens M.J.A."/>
            <person name="Stephan R."/>
        </authorList>
    </citation>
    <scope>NUCLEOTIDE SEQUENCE</scope>
    <source>
        <strain evidence="2">CF009</strain>
    </source>
</reference>
<dbReference type="RefSeq" id="WP_216120051.1">
    <property type="nucleotide sequence ID" value="NZ_CP086239.1"/>
</dbReference>